<protein>
    <submittedName>
        <fullName evidence="4">Pyridoxamine 5'-phosphate oxidase</fullName>
    </submittedName>
</protein>
<dbReference type="GO" id="GO:0070967">
    <property type="term" value="F:coenzyme F420 binding"/>
    <property type="evidence" value="ECO:0007669"/>
    <property type="project" value="TreeGrafter"/>
</dbReference>
<evidence type="ECO:0000256" key="1">
    <source>
        <dbReference type="ARBA" id="ARBA00023002"/>
    </source>
</evidence>
<dbReference type="InterPro" id="IPR052019">
    <property type="entry name" value="F420H2_bilvrd_red/Heme_oxyg"/>
</dbReference>
<accession>A0A1G9XRJ5</accession>
<feature type="domain" description="Pyridoxamine 5'-phosphate oxidase N-terminal" evidence="3">
    <location>
        <begin position="29"/>
        <end position="132"/>
    </location>
</feature>
<reference evidence="4 5" key="1">
    <citation type="submission" date="2016-10" db="EMBL/GenBank/DDBJ databases">
        <authorList>
            <person name="de Groot N.N."/>
        </authorList>
    </citation>
    <scope>NUCLEOTIDE SEQUENCE [LARGE SCALE GENOMIC DNA]</scope>
    <source>
        <strain evidence="4 5">DSM 44149</strain>
    </source>
</reference>
<dbReference type="EMBL" id="LT629701">
    <property type="protein sequence ID" value="SDM99036.1"/>
    <property type="molecule type" value="Genomic_DNA"/>
</dbReference>
<name>A0A1G9XRJ5_ALLAB</name>
<keyword evidence="1" id="KW-0560">Oxidoreductase</keyword>
<dbReference type="RefSeq" id="WP_030428974.1">
    <property type="nucleotide sequence ID" value="NZ_JOEF01000005.1"/>
</dbReference>
<evidence type="ECO:0000259" key="3">
    <source>
        <dbReference type="Pfam" id="PF01243"/>
    </source>
</evidence>
<dbReference type="PANTHER" id="PTHR35176:SF6">
    <property type="entry name" value="HEME OXYGENASE HI_0854-RELATED"/>
    <property type="match status" value="1"/>
</dbReference>
<dbReference type="AlphaFoldDB" id="A0A1G9XRJ5"/>
<dbReference type="SUPFAM" id="SSF50475">
    <property type="entry name" value="FMN-binding split barrel"/>
    <property type="match status" value="1"/>
</dbReference>
<dbReference type="GO" id="GO:0005829">
    <property type="term" value="C:cytosol"/>
    <property type="evidence" value="ECO:0007669"/>
    <property type="project" value="TreeGrafter"/>
</dbReference>
<dbReference type="InterPro" id="IPR011576">
    <property type="entry name" value="Pyridox_Oxase_N"/>
</dbReference>
<feature type="region of interest" description="Disordered" evidence="2">
    <location>
        <begin position="75"/>
        <end position="94"/>
    </location>
</feature>
<keyword evidence="5" id="KW-1185">Reference proteome</keyword>
<dbReference type="Pfam" id="PF01243">
    <property type="entry name" value="PNPOx_N"/>
    <property type="match status" value="1"/>
</dbReference>
<evidence type="ECO:0000313" key="5">
    <source>
        <dbReference type="Proteomes" id="UP000183376"/>
    </source>
</evidence>
<evidence type="ECO:0000313" key="4">
    <source>
        <dbReference type="EMBL" id="SDM99036.1"/>
    </source>
</evidence>
<organism evidence="4 5">
    <name type="scientific">Allokutzneria albata</name>
    <name type="common">Kibdelosporangium albatum</name>
    <dbReference type="NCBI Taxonomy" id="211114"/>
    <lineage>
        <taxon>Bacteria</taxon>
        <taxon>Bacillati</taxon>
        <taxon>Actinomycetota</taxon>
        <taxon>Actinomycetes</taxon>
        <taxon>Pseudonocardiales</taxon>
        <taxon>Pseudonocardiaceae</taxon>
        <taxon>Allokutzneria</taxon>
    </lineage>
</organism>
<dbReference type="OrthoDB" id="5115613at2"/>
<dbReference type="PANTHER" id="PTHR35176">
    <property type="entry name" value="HEME OXYGENASE HI_0854-RELATED"/>
    <property type="match status" value="1"/>
</dbReference>
<proteinExistence type="predicted"/>
<sequence length="158" mass="17509">MATWSDVEASAPQFARRVKESFDAYTNKTLATLRRDGSPRISGIEVEFVDGQLWLGAMWRSRKALDLQRDPRCAVHSGTGNGGESWTGDAKFSGTAVEVTDPVRHREISDASAGEAPPGPSHLFCLDIDEVVHTRVEDNRLVIELWTEGGGLRRMERQ</sequence>
<dbReference type="STRING" id="211114.SAMN04489726_4351"/>
<evidence type="ECO:0000256" key="2">
    <source>
        <dbReference type="SAM" id="MobiDB-lite"/>
    </source>
</evidence>
<dbReference type="Gene3D" id="2.30.110.10">
    <property type="entry name" value="Electron Transport, Fmn-binding Protein, Chain A"/>
    <property type="match status" value="1"/>
</dbReference>
<gene>
    <name evidence="4" type="ORF">SAMN04489726_4351</name>
</gene>
<dbReference type="InterPro" id="IPR012349">
    <property type="entry name" value="Split_barrel_FMN-bd"/>
</dbReference>
<dbReference type="eggNOG" id="COG0748">
    <property type="taxonomic scope" value="Bacteria"/>
</dbReference>
<dbReference type="GO" id="GO:0016627">
    <property type="term" value="F:oxidoreductase activity, acting on the CH-CH group of donors"/>
    <property type="evidence" value="ECO:0007669"/>
    <property type="project" value="TreeGrafter"/>
</dbReference>
<dbReference type="Proteomes" id="UP000183376">
    <property type="component" value="Chromosome I"/>
</dbReference>